<feature type="non-terminal residue" evidence="3">
    <location>
        <position position="224"/>
    </location>
</feature>
<evidence type="ECO:0000256" key="1">
    <source>
        <dbReference type="ARBA" id="ARBA00022598"/>
    </source>
</evidence>
<dbReference type="GO" id="GO:0005737">
    <property type="term" value="C:cytoplasm"/>
    <property type="evidence" value="ECO:0007669"/>
    <property type="project" value="InterPro"/>
</dbReference>
<dbReference type="SUPFAM" id="SSF56317">
    <property type="entry name" value="Carbon-nitrogen hydrolase"/>
    <property type="match status" value="1"/>
</dbReference>
<evidence type="ECO:0000259" key="2">
    <source>
        <dbReference type="PROSITE" id="PS50263"/>
    </source>
</evidence>
<dbReference type="Gene3D" id="3.60.110.10">
    <property type="entry name" value="Carbon-nitrogen hydrolase"/>
    <property type="match status" value="1"/>
</dbReference>
<proteinExistence type="predicted"/>
<dbReference type="EMBL" id="DXEZ01000022">
    <property type="protein sequence ID" value="HIX53567.1"/>
    <property type="molecule type" value="Genomic_DNA"/>
</dbReference>
<dbReference type="GO" id="GO:0009435">
    <property type="term" value="P:NAD+ biosynthetic process"/>
    <property type="evidence" value="ECO:0007669"/>
    <property type="project" value="InterPro"/>
</dbReference>
<dbReference type="InterPro" id="IPR003010">
    <property type="entry name" value="C-N_Hydrolase"/>
</dbReference>
<dbReference type="InterPro" id="IPR003694">
    <property type="entry name" value="NAD_synthase"/>
</dbReference>
<dbReference type="GO" id="GO:0004359">
    <property type="term" value="F:glutaminase activity"/>
    <property type="evidence" value="ECO:0007669"/>
    <property type="project" value="InterPro"/>
</dbReference>
<reference evidence="3" key="2">
    <citation type="submission" date="2021-04" db="EMBL/GenBank/DDBJ databases">
        <authorList>
            <person name="Gilroy R."/>
        </authorList>
    </citation>
    <scope>NUCLEOTIDE SEQUENCE</scope>
    <source>
        <strain evidence="3">1719</strain>
    </source>
</reference>
<feature type="domain" description="CN hydrolase" evidence="2">
    <location>
        <begin position="2"/>
        <end position="224"/>
    </location>
</feature>
<dbReference type="PANTHER" id="PTHR23090">
    <property type="entry name" value="NH 3 /GLUTAMINE-DEPENDENT NAD + SYNTHETASE"/>
    <property type="match status" value="1"/>
</dbReference>
<dbReference type="AlphaFoldDB" id="A0A9D1W848"/>
<dbReference type="PANTHER" id="PTHR23090:SF9">
    <property type="entry name" value="GLUTAMINE-DEPENDENT NAD(+) SYNTHETASE"/>
    <property type="match status" value="1"/>
</dbReference>
<dbReference type="InterPro" id="IPR036526">
    <property type="entry name" value="C-N_Hydrolase_sf"/>
</dbReference>
<reference evidence="3" key="1">
    <citation type="journal article" date="2021" name="PeerJ">
        <title>Extensive microbial diversity within the chicken gut microbiome revealed by metagenomics and culture.</title>
        <authorList>
            <person name="Gilroy R."/>
            <person name="Ravi A."/>
            <person name="Getino M."/>
            <person name="Pursley I."/>
            <person name="Horton D.L."/>
            <person name="Alikhan N.F."/>
            <person name="Baker D."/>
            <person name="Gharbi K."/>
            <person name="Hall N."/>
            <person name="Watson M."/>
            <person name="Adriaenssens E.M."/>
            <person name="Foster-Nyarko E."/>
            <person name="Jarju S."/>
            <person name="Secka A."/>
            <person name="Antonio M."/>
            <person name="Oren A."/>
            <person name="Chaudhuri R.R."/>
            <person name="La Ragione R."/>
            <person name="Hildebrand F."/>
            <person name="Pallen M.J."/>
        </authorList>
    </citation>
    <scope>NUCLEOTIDE SEQUENCE</scope>
    <source>
        <strain evidence="3">1719</strain>
    </source>
</reference>
<protein>
    <recommendedName>
        <fullName evidence="2">CN hydrolase domain-containing protein</fullName>
    </recommendedName>
</protein>
<dbReference type="Pfam" id="PF00795">
    <property type="entry name" value="CN_hydrolase"/>
    <property type="match status" value="1"/>
</dbReference>
<gene>
    <name evidence="3" type="ORF">H9853_00960</name>
</gene>
<evidence type="ECO:0000313" key="4">
    <source>
        <dbReference type="Proteomes" id="UP000824156"/>
    </source>
</evidence>
<keyword evidence="1" id="KW-0436">Ligase</keyword>
<dbReference type="Proteomes" id="UP000824156">
    <property type="component" value="Unassembled WGS sequence"/>
</dbReference>
<evidence type="ECO:0000313" key="3">
    <source>
        <dbReference type="EMBL" id="HIX53567.1"/>
    </source>
</evidence>
<sequence length="224" mass="25008">MPKIYLAQINPNIGDLSNNFTLIKQHILAAQKQQADVVLFPELALCGFSPEDLLFNQEFLSACDGYLQKVTKLCEGITCIIGAPVLKENKLFNAAVCIVNKEIKGYHFKNRLSNQDVLNESRYFSAHHQSFTIQVKGVNMAITLGEDIWETAAEKSKPASFFNQLKRDNIELIVNLAACPFTVTNGEKRKHQLEGIAKDLKASVIFLNQVGAYTDLIYQGQSLV</sequence>
<dbReference type="PROSITE" id="PS50263">
    <property type="entry name" value="CN_HYDROLASE"/>
    <property type="match status" value="1"/>
</dbReference>
<comment type="caution">
    <text evidence="3">The sequence shown here is derived from an EMBL/GenBank/DDBJ whole genome shotgun (WGS) entry which is preliminary data.</text>
</comment>
<dbReference type="CDD" id="cd07570">
    <property type="entry name" value="GAT_Gln-NAD-synth"/>
    <property type="match status" value="1"/>
</dbReference>
<dbReference type="GO" id="GO:0003952">
    <property type="term" value="F:NAD+ synthase (glutamine-hydrolyzing) activity"/>
    <property type="evidence" value="ECO:0007669"/>
    <property type="project" value="InterPro"/>
</dbReference>
<accession>A0A9D1W848</accession>
<organism evidence="3 4">
    <name type="scientific">Candidatus Sphingobacterium stercoripullorum</name>
    <dbReference type="NCBI Taxonomy" id="2838759"/>
    <lineage>
        <taxon>Bacteria</taxon>
        <taxon>Pseudomonadati</taxon>
        <taxon>Bacteroidota</taxon>
        <taxon>Sphingobacteriia</taxon>
        <taxon>Sphingobacteriales</taxon>
        <taxon>Sphingobacteriaceae</taxon>
        <taxon>Sphingobacterium</taxon>
    </lineage>
</organism>
<name>A0A9D1W848_9SPHI</name>